<sequence length="64" mass="7779">MAYNNNKELPKSIYMIIEDDSFGKDAEKLLVTLDRFITSILLFESDTPRLAQFYFWYHEQLEYY</sequence>
<gene>
    <name evidence="1" type="ORF">CPELLU_LOCUS10239</name>
</gene>
<reference evidence="1" key="1">
    <citation type="submission" date="2021-06" db="EMBL/GenBank/DDBJ databases">
        <authorList>
            <person name="Kallberg Y."/>
            <person name="Tangrot J."/>
            <person name="Rosling A."/>
        </authorList>
    </citation>
    <scope>NUCLEOTIDE SEQUENCE</scope>
    <source>
        <strain evidence="1">FL966</strain>
    </source>
</reference>
<feature type="non-terminal residue" evidence="1">
    <location>
        <position position="64"/>
    </location>
</feature>
<dbReference type="EMBL" id="CAJVQA010008353">
    <property type="protein sequence ID" value="CAG8670304.1"/>
    <property type="molecule type" value="Genomic_DNA"/>
</dbReference>
<comment type="caution">
    <text evidence="1">The sequence shown here is derived from an EMBL/GenBank/DDBJ whole genome shotgun (WGS) entry which is preliminary data.</text>
</comment>
<keyword evidence="2" id="KW-1185">Reference proteome</keyword>
<dbReference type="OrthoDB" id="2438475at2759"/>
<evidence type="ECO:0000313" key="1">
    <source>
        <dbReference type="EMBL" id="CAG8670304.1"/>
    </source>
</evidence>
<dbReference type="Proteomes" id="UP000789759">
    <property type="component" value="Unassembled WGS sequence"/>
</dbReference>
<organism evidence="1 2">
    <name type="scientific">Cetraspora pellucida</name>
    <dbReference type="NCBI Taxonomy" id="1433469"/>
    <lineage>
        <taxon>Eukaryota</taxon>
        <taxon>Fungi</taxon>
        <taxon>Fungi incertae sedis</taxon>
        <taxon>Mucoromycota</taxon>
        <taxon>Glomeromycotina</taxon>
        <taxon>Glomeromycetes</taxon>
        <taxon>Diversisporales</taxon>
        <taxon>Gigasporaceae</taxon>
        <taxon>Cetraspora</taxon>
    </lineage>
</organism>
<accession>A0A9N9HFM4</accession>
<protein>
    <submittedName>
        <fullName evidence="1">16467_t:CDS:1</fullName>
    </submittedName>
</protein>
<name>A0A9N9HFM4_9GLOM</name>
<proteinExistence type="predicted"/>
<evidence type="ECO:0000313" key="2">
    <source>
        <dbReference type="Proteomes" id="UP000789759"/>
    </source>
</evidence>
<dbReference type="AlphaFoldDB" id="A0A9N9HFM4"/>